<dbReference type="AlphaFoldDB" id="A0A3L7AS84"/>
<keyword evidence="7" id="KW-0028">Amino-acid biosynthesis</keyword>
<evidence type="ECO:0000313" key="12">
    <source>
        <dbReference type="Proteomes" id="UP000269438"/>
    </source>
</evidence>
<keyword evidence="7" id="KW-0100">Branched-chain amino acid biosynthesis</keyword>
<dbReference type="PANTHER" id="PTHR43183:SF1">
    <property type="entry name" value="HYPOTHETICAL DIHYDROXY-ACID DEHYDRATASE (EUROFUNG)-RELATED"/>
    <property type="match status" value="1"/>
</dbReference>
<evidence type="ECO:0000256" key="2">
    <source>
        <dbReference type="ARBA" id="ARBA00022714"/>
    </source>
</evidence>
<dbReference type="Proteomes" id="UP000269438">
    <property type="component" value="Unassembled WGS sequence"/>
</dbReference>
<dbReference type="SUPFAM" id="SSF143975">
    <property type="entry name" value="IlvD/EDD N-terminal domain-like"/>
    <property type="match status" value="1"/>
</dbReference>
<evidence type="ECO:0000256" key="7">
    <source>
        <dbReference type="ARBA" id="ARBA00023304"/>
    </source>
</evidence>
<dbReference type="GO" id="GO:0004160">
    <property type="term" value="F:dihydroxy-acid dehydratase activity"/>
    <property type="evidence" value="ECO:0007669"/>
    <property type="project" value="UniProtKB-EC"/>
</dbReference>
<dbReference type="GO" id="GO:0051537">
    <property type="term" value="F:2 iron, 2 sulfur cluster binding"/>
    <property type="evidence" value="ECO:0007669"/>
    <property type="project" value="UniProtKB-KW"/>
</dbReference>
<evidence type="ECO:0000256" key="8">
    <source>
        <dbReference type="SAM" id="MobiDB-lite"/>
    </source>
</evidence>
<proteinExistence type="inferred from homology"/>
<feature type="region of interest" description="Disordered" evidence="8">
    <location>
        <begin position="398"/>
        <end position="457"/>
    </location>
</feature>
<dbReference type="InterPro" id="IPR052352">
    <property type="entry name" value="Sugar_Degrad_Dehydratases"/>
</dbReference>
<dbReference type="Gene3D" id="3.50.30.80">
    <property type="entry name" value="IlvD/EDD C-terminal domain-like"/>
    <property type="match status" value="1"/>
</dbReference>
<dbReference type="GO" id="GO:0046872">
    <property type="term" value="F:metal ion binding"/>
    <property type="evidence" value="ECO:0007669"/>
    <property type="project" value="UniProtKB-KW"/>
</dbReference>
<dbReference type="PANTHER" id="PTHR43183">
    <property type="entry name" value="HYPOTHETICAL DIHYDROXYACID DEHYDRATASE (EUROFUNG)-RELATED"/>
    <property type="match status" value="1"/>
</dbReference>
<feature type="domain" description="Dihydroxy-acid/6-phosphogluconate dehydratase N-terminal" evidence="9">
    <location>
        <begin position="61"/>
        <end position="372"/>
    </location>
</feature>
<dbReference type="InterPro" id="IPR037237">
    <property type="entry name" value="IlvD/EDD_N"/>
</dbReference>
<dbReference type="InterPro" id="IPR000581">
    <property type="entry name" value="ILV_EDD_N"/>
</dbReference>
<dbReference type="OrthoDB" id="9807077at2"/>
<evidence type="ECO:0000259" key="10">
    <source>
        <dbReference type="Pfam" id="PF24877"/>
    </source>
</evidence>
<evidence type="ECO:0000259" key="9">
    <source>
        <dbReference type="Pfam" id="PF00920"/>
    </source>
</evidence>
<evidence type="ECO:0000313" key="11">
    <source>
        <dbReference type="EMBL" id="RLP82855.1"/>
    </source>
</evidence>
<dbReference type="EC" id="4.2.1.9" evidence="11"/>
<evidence type="ECO:0000256" key="1">
    <source>
        <dbReference type="ARBA" id="ARBA00006486"/>
    </source>
</evidence>
<keyword evidence="5" id="KW-0411">Iron-sulfur</keyword>
<evidence type="ECO:0000256" key="3">
    <source>
        <dbReference type="ARBA" id="ARBA00022723"/>
    </source>
</evidence>
<evidence type="ECO:0000256" key="6">
    <source>
        <dbReference type="ARBA" id="ARBA00023239"/>
    </source>
</evidence>
<accession>A0A3L7AS84</accession>
<keyword evidence="6 11" id="KW-0456">Lyase</keyword>
<feature type="domain" description="Dihydroxy-acid/6-phosphogluconate dehydratase C-terminal" evidence="10">
    <location>
        <begin position="457"/>
        <end position="648"/>
    </location>
</feature>
<keyword evidence="4" id="KW-0408">Iron</keyword>
<gene>
    <name evidence="11" type="ORF">D9V34_06260</name>
</gene>
<evidence type="ECO:0000256" key="4">
    <source>
        <dbReference type="ARBA" id="ARBA00023004"/>
    </source>
</evidence>
<dbReference type="EMBL" id="RCUY01000005">
    <property type="protein sequence ID" value="RLP82855.1"/>
    <property type="molecule type" value="Genomic_DNA"/>
</dbReference>
<keyword evidence="3" id="KW-0479">Metal-binding</keyword>
<name>A0A3L7AS84_9MICO</name>
<keyword evidence="2" id="KW-0001">2Fe-2S</keyword>
<sequence>MGVPGPDRCCARCRPRCPPERSDPMYTPRSAEWFVGDSEISVMHRVALRNSGVTEDLESGRPLIGIADSSSTLNPCNLPLRSLVEDAERGIREAGGIPVVFPVMSLGEDLMKPTAMLYRNLLSIEVEEYARSYPLDGLLLLAGCDKSLPGALMGAASANLPTLAVVSGPRAAGVLDDARLGTGTALWRADHDRQSGTRDSAAWKSFERALACGPGTCNTMGTASTLAILTEVLGFMLPGTAGAAAGSVARADAAYRSGITLTETVLRADPADTPQRILTESAFRNALVTLCALGGSPNAVIHLIALAGRVGITLDADTLDRISREVPVIADIEPAGAGLLADFDRAGGTPALLHTLDTLVDADLRAADGRPWRTHLRAAETVPGRSLVAPAAGAEAQRVSGSVAPADSTEAQPAPGPVVPADGAEAHPVPGFDAPAGDTEHEPSARPGHLAGTARPIRPLTDPVASEAFAVLRGNLAPRGSLIRLATAPDLRRVHTGPALVWHSYAQMRREIHDPNLAVTPDTVLVLSGAGPVGAPGMPEWGVIPIPRVLAAQGVTDMLRISDGRMSGTAFGSCIVHVSPEAAIGGPIGLLHTGDLIALDLDARTLNVDLTEAELAARLAARVQPEPADLRGWPLLYRRHVGQADTGCDFDFLTAHTPEQRRVVQPVVGLS</sequence>
<evidence type="ECO:0000256" key="5">
    <source>
        <dbReference type="ARBA" id="ARBA00023014"/>
    </source>
</evidence>
<dbReference type="Pfam" id="PF24877">
    <property type="entry name" value="ILV_EDD_C"/>
    <property type="match status" value="1"/>
</dbReference>
<dbReference type="Pfam" id="PF00920">
    <property type="entry name" value="ILVD_EDD_N"/>
    <property type="match status" value="1"/>
</dbReference>
<dbReference type="GO" id="GO:0009082">
    <property type="term" value="P:branched-chain amino acid biosynthetic process"/>
    <property type="evidence" value="ECO:0007669"/>
    <property type="project" value="UniProtKB-KW"/>
</dbReference>
<keyword evidence="12" id="KW-1185">Reference proteome</keyword>
<dbReference type="InterPro" id="IPR056740">
    <property type="entry name" value="ILV_EDD_C"/>
</dbReference>
<comment type="caution">
    <text evidence="11">The sequence shown here is derived from an EMBL/GenBank/DDBJ whole genome shotgun (WGS) entry which is preliminary data.</text>
</comment>
<dbReference type="SUPFAM" id="SSF52016">
    <property type="entry name" value="LeuD/IlvD-like"/>
    <property type="match status" value="1"/>
</dbReference>
<dbReference type="InterPro" id="IPR042096">
    <property type="entry name" value="Dihydro-acid_dehy_C"/>
</dbReference>
<protein>
    <submittedName>
        <fullName evidence="11">Dihydroxy-acid dehydratase</fullName>
        <ecNumber evidence="11">4.2.1.9</ecNumber>
    </submittedName>
</protein>
<dbReference type="InterPro" id="IPR020558">
    <property type="entry name" value="DiOHA_6PGluconate_deHydtase_CS"/>
</dbReference>
<organism evidence="11 12">
    <name type="scientific">Mycetocola lacteus</name>
    <dbReference type="NCBI Taxonomy" id="76637"/>
    <lineage>
        <taxon>Bacteria</taxon>
        <taxon>Bacillati</taxon>
        <taxon>Actinomycetota</taxon>
        <taxon>Actinomycetes</taxon>
        <taxon>Micrococcales</taxon>
        <taxon>Microbacteriaceae</taxon>
        <taxon>Mycetocola</taxon>
    </lineage>
</organism>
<comment type="similarity">
    <text evidence="1">Belongs to the IlvD/Edd family.</text>
</comment>
<dbReference type="PROSITE" id="PS00886">
    <property type="entry name" value="ILVD_EDD_1"/>
    <property type="match status" value="1"/>
</dbReference>
<reference evidence="11 12" key="1">
    <citation type="submission" date="2018-10" db="EMBL/GenBank/DDBJ databases">
        <authorList>
            <person name="Li J."/>
        </authorList>
    </citation>
    <scope>NUCLEOTIDE SEQUENCE [LARGE SCALE GENOMIC DNA]</scope>
    <source>
        <strain evidence="11 12">JCM 11654</strain>
    </source>
</reference>